<reference evidence="1" key="1">
    <citation type="submission" date="2021-01" db="EMBL/GenBank/DDBJ databases">
        <authorList>
            <consortium name="Genoscope - CEA"/>
            <person name="William W."/>
        </authorList>
    </citation>
    <scope>NUCLEOTIDE SEQUENCE</scope>
</reference>
<keyword evidence="2" id="KW-1185">Reference proteome</keyword>
<organism evidence="1 2">
    <name type="scientific">Paramecium sonneborni</name>
    <dbReference type="NCBI Taxonomy" id="65129"/>
    <lineage>
        <taxon>Eukaryota</taxon>
        <taxon>Sar</taxon>
        <taxon>Alveolata</taxon>
        <taxon>Ciliophora</taxon>
        <taxon>Intramacronucleata</taxon>
        <taxon>Oligohymenophorea</taxon>
        <taxon>Peniculida</taxon>
        <taxon>Parameciidae</taxon>
        <taxon>Paramecium</taxon>
    </lineage>
</organism>
<name>A0A8S1P7Z6_9CILI</name>
<evidence type="ECO:0000313" key="1">
    <source>
        <dbReference type="EMBL" id="CAD8099206.1"/>
    </source>
</evidence>
<comment type="caution">
    <text evidence="1">The sequence shown here is derived from an EMBL/GenBank/DDBJ whole genome shotgun (WGS) entry which is preliminary data.</text>
</comment>
<gene>
    <name evidence="1" type="ORF">PSON_ATCC_30995.1.T0710200</name>
</gene>
<dbReference type="Proteomes" id="UP000692954">
    <property type="component" value="Unassembled WGS sequence"/>
</dbReference>
<sequence length="52" mass="6355">MHRWYKYEGQYYNGMKLIVVYMMDYGKIIKLMDLVNIHVQIQDIMKDIGKII</sequence>
<proteinExistence type="predicted"/>
<evidence type="ECO:0000313" key="2">
    <source>
        <dbReference type="Proteomes" id="UP000692954"/>
    </source>
</evidence>
<protein>
    <submittedName>
        <fullName evidence="1">Uncharacterized protein</fullName>
    </submittedName>
</protein>
<dbReference type="AlphaFoldDB" id="A0A8S1P7Z6"/>
<accession>A0A8S1P7Z6</accession>
<dbReference type="EMBL" id="CAJJDN010000071">
    <property type="protein sequence ID" value="CAD8099206.1"/>
    <property type="molecule type" value="Genomic_DNA"/>
</dbReference>